<sequence length="34" mass="4248">MGQVNKTPIKKRYRVFFLKTLFESLKEKYRSTYF</sequence>
<reference evidence="1 2" key="1">
    <citation type="journal article" date="2015" name="Nature">
        <title>rRNA introns, odd ribosomes, and small enigmatic genomes across a large radiation of phyla.</title>
        <authorList>
            <person name="Brown C.T."/>
            <person name="Hug L.A."/>
            <person name="Thomas B.C."/>
            <person name="Sharon I."/>
            <person name="Castelle C.J."/>
            <person name="Singh A."/>
            <person name="Wilkins M.J."/>
            <person name="Williams K.H."/>
            <person name="Banfield J.F."/>
        </authorList>
    </citation>
    <scope>NUCLEOTIDE SEQUENCE [LARGE SCALE GENOMIC DNA]</scope>
</reference>
<dbReference type="Proteomes" id="UP000034701">
    <property type="component" value="Unassembled WGS sequence"/>
</dbReference>
<gene>
    <name evidence="1" type="ORF">US45_C0041G0002</name>
</gene>
<accession>A0A0G0GKK6</accession>
<organism evidence="1 2">
    <name type="scientific">Candidatus Nomurabacteria bacterium GW2011_GWA1_37_20</name>
    <dbReference type="NCBI Taxonomy" id="1618729"/>
    <lineage>
        <taxon>Bacteria</taxon>
        <taxon>Candidatus Nomuraibacteriota</taxon>
    </lineage>
</organism>
<dbReference type="EMBL" id="LBTA01000041">
    <property type="protein sequence ID" value="KKQ31618.1"/>
    <property type="molecule type" value="Genomic_DNA"/>
</dbReference>
<evidence type="ECO:0000313" key="1">
    <source>
        <dbReference type="EMBL" id="KKQ31618.1"/>
    </source>
</evidence>
<name>A0A0G0GKK6_9BACT</name>
<protein>
    <submittedName>
        <fullName evidence="1">Uncharacterized protein</fullName>
    </submittedName>
</protein>
<dbReference type="AlphaFoldDB" id="A0A0G0GKK6"/>
<evidence type="ECO:0000313" key="2">
    <source>
        <dbReference type="Proteomes" id="UP000034701"/>
    </source>
</evidence>
<proteinExistence type="predicted"/>
<comment type="caution">
    <text evidence="1">The sequence shown here is derived from an EMBL/GenBank/DDBJ whole genome shotgun (WGS) entry which is preliminary data.</text>
</comment>